<feature type="transmembrane region" description="Helical" evidence="7">
    <location>
        <begin position="352"/>
        <end position="377"/>
    </location>
</feature>
<dbReference type="Pfam" id="PF06963">
    <property type="entry name" value="FPN1"/>
    <property type="match status" value="2"/>
</dbReference>
<evidence type="ECO:0000256" key="4">
    <source>
        <dbReference type="ARBA" id="ARBA00022692"/>
    </source>
</evidence>
<evidence type="ECO:0000313" key="10">
    <source>
        <dbReference type="Proteomes" id="UP000184330"/>
    </source>
</evidence>
<organism evidence="9 10">
    <name type="scientific">Phialocephala subalpina</name>
    <dbReference type="NCBI Taxonomy" id="576137"/>
    <lineage>
        <taxon>Eukaryota</taxon>
        <taxon>Fungi</taxon>
        <taxon>Dikarya</taxon>
        <taxon>Ascomycota</taxon>
        <taxon>Pezizomycotina</taxon>
        <taxon>Leotiomycetes</taxon>
        <taxon>Helotiales</taxon>
        <taxon>Mollisiaceae</taxon>
        <taxon>Phialocephala</taxon>
        <taxon>Phialocephala fortinii species complex</taxon>
    </lineage>
</organism>
<sequence>MVPSIIVGRASGGEDTLVDVGNVSSFDEMHGSGAEDVLEFDGNHGVEGDGFARWNRDSDAPKLRKMVSREERMKWWRVYAMHFLFMWNSRTFEYVSIFLVALAFPKGLFATSIRGITSTVSAMLCASAVGNWIDRSPSRLPTLLITIFLNHAAIVASYCCWLYWPIIAGYGEVTSETSGPFSSLSKGIVYGLILFLDVVHDLSAIANRLSLERDWVPVLVGPITPEISYGLTQVNSVMVRIELIVKLIAPSLLPLIMHTFNSQEGWILLLAAMTIVVWAIEVWCARLVARENPELQELKKPSIDSATIEDFEIEDQFVHLKPGLHSLPQKMYFVLYQDPAARLRHYFSIPMWPASISMALLQLTVLAYSATLITHLVQTGFSISSITVARASGAITGLASTVITPWLVGVLRGRYIRGSSTEDEKDDAAEGRVVRTVGMWGILLQFLCLIPVVLVLWSLSSAISPEVLSRETNTSTSSPQFLIPFILFAFLSLSRVGHYMNSLMVQELGQVEIPASQRSTFAGTEQSFKSLCELCHWAATVVWDHPSQFKWLALGSLIVTGSSAVLFGTWARKSGKGQDSGYESVPLNDLEEDNTI</sequence>
<dbReference type="OrthoDB" id="648861at2759"/>
<evidence type="ECO:0000256" key="6">
    <source>
        <dbReference type="ARBA" id="ARBA00023136"/>
    </source>
</evidence>
<feature type="transmembrane region" description="Helical" evidence="7">
    <location>
        <begin position="551"/>
        <end position="571"/>
    </location>
</feature>
<protein>
    <recommendedName>
        <fullName evidence="7">Solute carrier family 40 member</fullName>
    </recommendedName>
</protein>
<feature type="transmembrane region" description="Helical" evidence="7">
    <location>
        <begin position="116"/>
        <end position="133"/>
    </location>
</feature>
<keyword evidence="5 7" id="KW-1133">Transmembrane helix</keyword>
<evidence type="ECO:0000256" key="3">
    <source>
        <dbReference type="ARBA" id="ARBA00022448"/>
    </source>
</evidence>
<comment type="similarity">
    <text evidence="2 7">Belongs to the ferroportin (FP) (TC 2.A.100) family. SLC40A subfamily.</text>
</comment>
<accession>A0A1L7X028</accession>
<evidence type="ECO:0000256" key="5">
    <source>
        <dbReference type="ARBA" id="ARBA00022989"/>
    </source>
</evidence>
<evidence type="ECO:0000256" key="8">
    <source>
        <dbReference type="SAM" id="MobiDB-lite"/>
    </source>
</evidence>
<feature type="transmembrane region" description="Helical" evidence="7">
    <location>
        <begin position="266"/>
        <end position="289"/>
    </location>
</feature>
<feature type="region of interest" description="Disordered" evidence="8">
    <location>
        <begin position="574"/>
        <end position="596"/>
    </location>
</feature>
<name>A0A1L7X028_9HELO</name>
<dbReference type="InterPro" id="IPR036259">
    <property type="entry name" value="MFS_trans_sf"/>
</dbReference>
<evidence type="ECO:0000313" key="9">
    <source>
        <dbReference type="EMBL" id="CZR58376.1"/>
    </source>
</evidence>
<keyword evidence="6 7" id="KW-0472">Membrane</keyword>
<feature type="transmembrane region" description="Helical" evidence="7">
    <location>
        <begin position="437"/>
        <end position="460"/>
    </location>
</feature>
<evidence type="ECO:0000256" key="2">
    <source>
        <dbReference type="ARBA" id="ARBA00006279"/>
    </source>
</evidence>
<dbReference type="AlphaFoldDB" id="A0A1L7X028"/>
<comment type="subcellular location">
    <subcellularLocation>
        <location evidence="1 7">Membrane</location>
        <topology evidence="1 7">Multi-pass membrane protein</topology>
    </subcellularLocation>
</comment>
<keyword evidence="3 7" id="KW-0813">Transport</keyword>
<dbReference type="Proteomes" id="UP000184330">
    <property type="component" value="Unassembled WGS sequence"/>
</dbReference>
<reference evidence="9 10" key="1">
    <citation type="submission" date="2016-03" db="EMBL/GenBank/DDBJ databases">
        <authorList>
            <person name="Ploux O."/>
        </authorList>
    </citation>
    <scope>NUCLEOTIDE SEQUENCE [LARGE SCALE GENOMIC DNA]</scope>
    <source>
        <strain evidence="9 10">UAMH 11012</strain>
    </source>
</reference>
<keyword evidence="10" id="KW-1185">Reference proteome</keyword>
<keyword evidence="7" id="KW-0406">Ion transport</keyword>
<feature type="transmembrane region" description="Helical" evidence="7">
    <location>
        <begin position="145"/>
        <end position="167"/>
    </location>
</feature>
<dbReference type="InterPro" id="IPR009716">
    <property type="entry name" value="Ferroportin-1"/>
</dbReference>
<dbReference type="PANTHER" id="PTHR11660">
    <property type="entry name" value="SOLUTE CARRIER FAMILY 40 MEMBER"/>
    <property type="match status" value="1"/>
</dbReference>
<dbReference type="PANTHER" id="PTHR11660:SF57">
    <property type="entry name" value="SOLUTE CARRIER FAMILY 40 MEMBER"/>
    <property type="match status" value="1"/>
</dbReference>
<gene>
    <name evidence="9" type="ORF">PAC_08268</name>
</gene>
<keyword evidence="4 7" id="KW-0812">Transmembrane</keyword>
<dbReference type="GO" id="GO:0016020">
    <property type="term" value="C:membrane"/>
    <property type="evidence" value="ECO:0007669"/>
    <property type="project" value="UniProtKB-SubCell"/>
</dbReference>
<dbReference type="SUPFAM" id="SSF103473">
    <property type="entry name" value="MFS general substrate transporter"/>
    <property type="match status" value="1"/>
</dbReference>
<feature type="transmembrane region" description="Helical" evidence="7">
    <location>
        <begin position="78"/>
        <end position="104"/>
    </location>
</feature>
<proteinExistence type="inferred from homology"/>
<dbReference type="GO" id="GO:0005381">
    <property type="term" value="F:iron ion transmembrane transporter activity"/>
    <property type="evidence" value="ECO:0007669"/>
    <property type="project" value="UniProtKB-UniRule"/>
</dbReference>
<comment type="function">
    <text evidence="7">May be involved in iron transport and iron homeostasis.</text>
</comment>
<evidence type="ECO:0000256" key="1">
    <source>
        <dbReference type="ARBA" id="ARBA00004141"/>
    </source>
</evidence>
<dbReference type="EMBL" id="FJOG01000011">
    <property type="protein sequence ID" value="CZR58376.1"/>
    <property type="molecule type" value="Genomic_DNA"/>
</dbReference>
<comment type="caution">
    <text evidence="7">Lacks conserved residue(s) required for the propagation of feature annotation.</text>
</comment>
<feature type="transmembrane region" description="Helical" evidence="7">
    <location>
        <begin position="481"/>
        <end position="500"/>
    </location>
</feature>
<evidence type="ECO:0000256" key="7">
    <source>
        <dbReference type="RuleBase" id="RU365065"/>
    </source>
</evidence>